<dbReference type="Gene3D" id="3.80.10.10">
    <property type="entry name" value="Ribonuclease Inhibitor"/>
    <property type="match status" value="1"/>
</dbReference>
<protein>
    <recommendedName>
        <fullName evidence="3">Leucine-rich repeat-containing N-terminal plant-type domain-containing protein</fullName>
    </recommendedName>
</protein>
<gene>
    <name evidence="1" type="ORF">RJT34_12858</name>
</gene>
<name>A0AAN9JPU2_CLITE</name>
<evidence type="ECO:0000313" key="1">
    <source>
        <dbReference type="EMBL" id="KAK7301981.1"/>
    </source>
</evidence>
<organism evidence="1 2">
    <name type="scientific">Clitoria ternatea</name>
    <name type="common">Butterfly pea</name>
    <dbReference type="NCBI Taxonomy" id="43366"/>
    <lineage>
        <taxon>Eukaryota</taxon>
        <taxon>Viridiplantae</taxon>
        <taxon>Streptophyta</taxon>
        <taxon>Embryophyta</taxon>
        <taxon>Tracheophyta</taxon>
        <taxon>Spermatophyta</taxon>
        <taxon>Magnoliopsida</taxon>
        <taxon>eudicotyledons</taxon>
        <taxon>Gunneridae</taxon>
        <taxon>Pentapetalae</taxon>
        <taxon>rosids</taxon>
        <taxon>fabids</taxon>
        <taxon>Fabales</taxon>
        <taxon>Fabaceae</taxon>
        <taxon>Papilionoideae</taxon>
        <taxon>50 kb inversion clade</taxon>
        <taxon>NPAAA clade</taxon>
        <taxon>indigoferoid/millettioid clade</taxon>
        <taxon>Phaseoleae</taxon>
        <taxon>Clitoria</taxon>
    </lineage>
</organism>
<comment type="caution">
    <text evidence="1">The sequence shown here is derived from an EMBL/GenBank/DDBJ whole genome shotgun (WGS) entry which is preliminary data.</text>
</comment>
<dbReference type="EMBL" id="JAYKXN010000003">
    <property type="protein sequence ID" value="KAK7301981.1"/>
    <property type="molecule type" value="Genomic_DNA"/>
</dbReference>
<proteinExistence type="predicted"/>
<sequence length="70" mass="7836">MHFPYPFSVLANGTGGWNCTHSIADCCAWEGIQCDNVTDFRVVPPSLVASHFWWSLGFQSCFSLSHLSRL</sequence>
<evidence type="ECO:0008006" key="3">
    <source>
        <dbReference type="Google" id="ProtNLM"/>
    </source>
</evidence>
<reference evidence="1 2" key="1">
    <citation type="submission" date="2024-01" db="EMBL/GenBank/DDBJ databases">
        <title>The genomes of 5 underutilized Papilionoideae crops provide insights into root nodulation and disease resistance.</title>
        <authorList>
            <person name="Yuan L."/>
        </authorList>
    </citation>
    <scope>NUCLEOTIDE SEQUENCE [LARGE SCALE GENOMIC DNA]</scope>
    <source>
        <strain evidence="1">LY-2023</strain>
        <tissue evidence="1">Leaf</tissue>
    </source>
</reference>
<evidence type="ECO:0000313" key="2">
    <source>
        <dbReference type="Proteomes" id="UP001359559"/>
    </source>
</evidence>
<dbReference type="InterPro" id="IPR032675">
    <property type="entry name" value="LRR_dom_sf"/>
</dbReference>
<accession>A0AAN9JPU2</accession>
<dbReference type="AlphaFoldDB" id="A0AAN9JPU2"/>
<dbReference type="Proteomes" id="UP001359559">
    <property type="component" value="Unassembled WGS sequence"/>
</dbReference>
<keyword evidence="2" id="KW-1185">Reference proteome</keyword>